<dbReference type="InterPro" id="IPR013216">
    <property type="entry name" value="Methyltransf_11"/>
</dbReference>
<evidence type="ECO:0000313" key="2">
    <source>
        <dbReference type="EMBL" id="KKM90803.1"/>
    </source>
</evidence>
<evidence type="ECO:0000259" key="1">
    <source>
        <dbReference type="Pfam" id="PF08241"/>
    </source>
</evidence>
<dbReference type="GO" id="GO:0008757">
    <property type="term" value="F:S-adenosylmethionine-dependent methyltransferase activity"/>
    <property type="evidence" value="ECO:0007669"/>
    <property type="project" value="InterPro"/>
</dbReference>
<dbReference type="PANTHER" id="PTHR43861:SF1">
    <property type="entry name" value="TRANS-ACONITATE 2-METHYLTRANSFERASE"/>
    <property type="match status" value="1"/>
</dbReference>
<dbReference type="PANTHER" id="PTHR43861">
    <property type="entry name" value="TRANS-ACONITATE 2-METHYLTRANSFERASE-RELATED"/>
    <property type="match status" value="1"/>
</dbReference>
<name>A0A0F9LBP1_9ZZZZ</name>
<dbReference type="CDD" id="cd02440">
    <property type="entry name" value="AdoMet_MTases"/>
    <property type="match status" value="1"/>
</dbReference>
<protein>
    <recommendedName>
        <fullName evidence="1">Methyltransferase type 11 domain-containing protein</fullName>
    </recommendedName>
</protein>
<comment type="caution">
    <text evidence="2">The sequence shown here is derived from an EMBL/GenBank/DDBJ whole genome shotgun (WGS) entry which is preliminary data.</text>
</comment>
<dbReference type="SUPFAM" id="SSF53335">
    <property type="entry name" value="S-adenosyl-L-methionine-dependent methyltransferases"/>
    <property type="match status" value="1"/>
</dbReference>
<feature type="domain" description="Methyltransferase type 11" evidence="1">
    <location>
        <begin position="46"/>
        <end position="147"/>
    </location>
</feature>
<proteinExistence type="predicted"/>
<organism evidence="2">
    <name type="scientific">marine sediment metagenome</name>
    <dbReference type="NCBI Taxonomy" id="412755"/>
    <lineage>
        <taxon>unclassified sequences</taxon>
        <taxon>metagenomes</taxon>
        <taxon>ecological metagenomes</taxon>
    </lineage>
</organism>
<dbReference type="AlphaFoldDB" id="A0A0F9LBP1"/>
<sequence length="206" mass="23671">MADGRDVECWDNHAIECEDAGREPFPPHDSWMRIQLTGLENVHRCLDVGCGPCYWINLFEGKQYNAVDHSPGMLAAAKNTIVRNNLQNAVGEVRQGNARTLQEVYKEDEFDLVFTAGVLQHNRNEPDKREIVEGIRYVLREGGYYLCTENTFREDNCPQSVGDPNYTDGNSFTPKGWEKFMSELGFELLEQHYPSEYLYKKVSTLH</sequence>
<gene>
    <name evidence="2" type="ORF">LCGC14_1234910</name>
</gene>
<accession>A0A0F9LBP1</accession>
<dbReference type="EMBL" id="LAZR01006624">
    <property type="protein sequence ID" value="KKM90803.1"/>
    <property type="molecule type" value="Genomic_DNA"/>
</dbReference>
<dbReference type="Gene3D" id="3.40.50.150">
    <property type="entry name" value="Vaccinia Virus protein VP39"/>
    <property type="match status" value="1"/>
</dbReference>
<reference evidence="2" key="1">
    <citation type="journal article" date="2015" name="Nature">
        <title>Complex archaea that bridge the gap between prokaryotes and eukaryotes.</title>
        <authorList>
            <person name="Spang A."/>
            <person name="Saw J.H."/>
            <person name="Jorgensen S.L."/>
            <person name="Zaremba-Niedzwiedzka K."/>
            <person name="Martijn J."/>
            <person name="Lind A.E."/>
            <person name="van Eijk R."/>
            <person name="Schleper C."/>
            <person name="Guy L."/>
            <person name="Ettema T.J."/>
        </authorList>
    </citation>
    <scope>NUCLEOTIDE SEQUENCE</scope>
</reference>
<dbReference type="Pfam" id="PF08241">
    <property type="entry name" value="Methyltransf_11"/>
    <property type="match status" value="1"/>
</dbReference>
<dbReference type="InterPro" id="IPR029063">
    <property type="entry name" value="SAM-dependent_MTases_sf"/>
</dbReference>